<dbReference type="Gene3D" id="3.30.70.270">
    <property type="match status" value="1"/>
</dbReference>
<organism evidence="3 4">
    <name type="scientific">Paraburkholderia kirstenboschensis</name>
    <dbReference type="NCBI Taxonomy" id="1245436"/>
    <lineage>
        <taxon>Bacteria</taxon>
        <taxon>Pseudomonadati</taxon>
        <taxon>Pseudomonadota</taxon>
        <taxon>Betaproteobacteria</taxon>
        <taxon>Burkholderiales</taxon>
        <taxon>Burkholderiaceae</taxon>
        <taxon>Paraburkholderia</taxon>
    </lineage>
</organism>
<feature type="domain" description="GGDEF" evidence="2">
    <location>
        <begin position="86"/>
        <end position="219"/>
    </location>
</feature>
<dbReference type="InterPro" id="IPR029787">
    <property type="entry name" value="Nucleotide_cyclase"/>
</dbReference>
<evidence type="ECO:0000259" key="2">
    <source>
        <dbReference type="PROSITE" id="PS50887"/>
    </source>
</evidence>
<dbReference type="GO" id="GO:0071111">
    <property type="term" value="F:cyclic-guanylate-specific phosphodiesterase activity"/>
    <property type="evidence" value="ECO:0007669"/>
    <property type="project" value="UniProtKB-EC"/>
</dbReference>
<dbReference type="RefSeq" id="WP_317019110.1">
    <property type="nucleotide sequence ID" value="NZ_CP136512.1"/>
</dbReference>
<dbReference type="EMBL" id="CP136512">
    <property type="protein sequence ID" value="WOD16484.1"/>
    <property type="molecule type" value="Genomic_DNA"/>
</dbReference>
<sequence>MCNAYHRSVVMTQQVCVLPASRSHAQSRSACRGAPSQRARSSGAIAQGPVNGHVARASFVDLLTGVYDRAYATGCARQLLASAKAAGVAMLVVNLDGFSRINDISGYDLGDRLLRRVAQRLASSIAGDQVLARIGGDEFVIVAQTFGDASRLTAFAQQALASFGEPFVIAGREYRVSASVGVAVSSGGACNAASLMRDAGAAMRHAKRCGRGTVRFFTGEMREGVQRRFAVEGLLHHALARGEFRLAYQAVVDAASRETIGVEALVRWTSNELGDVPPAEFIPVAEQAGLMESIGDWVLELACAQAADWRWSIAPDIAVFVNISPAQFSERLVRRVAACLENSGLEPSALQLEITEGMLLPDDAAVRATTPALAKLGVKLAIDDFGTGYASMSYLKRFRLDSLKIDRSFVAGLPRDADSVGITHALVTMAHACHMRVTAEGVETEAQAVTLREMGCDALQGYLFSRPCSAAECAAALSRRATRMNSRCRDK</sequence>
<evidence type="ECO:0000313" key="4">
    <source>
        <dbReference type="Proteomes" id="UP001302652"/>
    </source>
</evidence>
<keyword evidence="3" id="KW-0378">Hydrolase</keyword>
<dbReference type="Pfam" id="PF00990">
    <property type="entry name" value="GGDEF"/>
    <property type="match status" value="1"/>
</dbReference>
<dbReference type="InterPro" id="IPR001633">
    <property type="entry name" value="EAL_dom"/>
</dbReference>
<keyword evidence="3" id="KW-0548">Nucleotidyltransferase</keyword>
<dbReference type="Proteomes" id="UP001302652">
    <property type="component" value="Chromosome 2"/>
</dbReference>
<keyword evidence="4" id="KW-1185">Reference proteome</keyword>
<dbReference type="InterPro" id="IPR035919">
    <property type="entry name" value="EAL_sf"/>
</dbReference>
<dbReference type="NCBIfam" id="TIGR00254">
    <property type="entry name" value="GGDEF"/>
    <property type="match status" value="1"/>
</dbReference>
<gene>
    <name evidence="3" type="ORF">RW095_11310</name>
</gene>
<dbReference type="EC" id="3.1.4.52" evidence="3"/>
<dbReference type="Pfam" id="PF00563">
    <property type="entry name" value="EAL"/>
    <property type="match status" value="1"/>
</dbReference>
<dbReference type="EC" id="2.7.7.65" evidence="3"/>
<dbReference type="InterPro" id="IPR052155">
    <property type="entry name" value="Biofilm_reg_signaling"/>
</dbReference>
<keyword evidence="3" id="KW-0808">Transferase</keyword>
<protein>
    <submittedName>
        <fullName evidence="3">Bifunctional diguanylate cyclase/phosphodiesterase</fullName>
        <ecNumber evidence="3">2.7.7.65</ecNumber>
        <ecNumber evidence="3">3.1.4.52</ecNumber>
    </submittedName>
</protein>
<evidence type="ECO:0000259" key="1">
    <source>
        <dbReference type="PROSITE" id="PS50883"/>
    </source>
</evidence>
<accession>A0ABZ0EIU9</accession>
<dbReference type="CDD" id="cd01948">
    <property type="entry name" value="EAL"/>
    <property type="match status" value="1"/>
</dbReference>
<dbReference type="PROSITE" id="PS50887">
    <property type="entry name" value="GGDEF"/>
    <property type="match status" value="1"/>
</dbReference>
<dbReference type="CDD" id="cd01949">
    <property type="entry name" value="GGDEF"/>
    <property type="match status" value="1"/>
</dbReference>
<dbReference type="InterPro" id="IPR000160">
    <property type="entry name" value="GGDEF_dom"/>
</dbReference>
<evidence type="ECO:0000313" key="3">
    <source>
        <dbReference type="EMBL" id="WOD16484.1"/>
    </source>
</evidence>
<dbReference type="GO" id="GO:0052621">
    <property type="term" value="F:diguanylate cyclase activity"/>
    <property type="evidence" value="ECO:0007669"/>
    <property type="project" value="UniProtKB-EC"/>
</dbReference>
<proteinExistence type="predicted"/>
<dbReference type="PROSITE" id="PS50883">
    <property type="entry name" value="EAL"/>
    <property type="match status" value="1"/>
</dbReference>
<dbReference type="PANTHER" id="PTHR44757:SF2">
    <property type="entry name" value="BIOFILM ARCHITECTURE MAINTENANCE PROTEIN MBAA"/>
    <property type="match status" value="1"/>
</dbReference>
<dbReference type="SMART" id="SM00052">
    <property type="entry name" value="EAL"/>
    <property type="match status" value="1"/>
</dbReference>
<dbReference type="PANTHER" id="PTHR44757">
    <property type="entry name" value="DIGUANYLATE CYCLASE DGCP"/>
    <property type="match status" value="1"/>
</dbReference>
<dbReference type="SUPFAM" id="SSF141868">
    <property type="entry name" value="EAL domain-like"/>
    <property type="match status" value="1"/>
</dbReference>
<name>A0ABZ0EIU9_9BURK</name>
<reference evidence="3 4" key="1">
    <citation type="submission" date="2023-10" db="EMBL/GenBank/DDBJ databases">
        <title>Surface-active antibiotics is a multifunctional adaptation for post-fire microbes.</title>
        <authorList>
            <person name="Liu M.D."/>
            <person name="Du Y."/>
            <person name="Koupaei S.K."/>
            <person name="Kim N.R."/>
            <person name="Zhang W."/>
            <person name="Traxler M.F."/>
        </authorList>
    </citation>
    <scope>NUCLEOTIDE SEQUENCE [LARGE SCALE GENOMIC DNA]</scope>
    <source>
        <strain evidence="3 4">F3</strain>
    </source>
</reference>
<dbReference type="SUPFAM" id="SSF55073">
    <property type="entry name" value="Nucleotide cyclase"/>
    <property type="match status" value="1"/>
</dbReference>
<feature type="domain" description="EAL" evidence="1">
    <location>
        <begin position="228"/>
        <end position="481"/>
    </location>
</feature>
<dbReference type="Gene3D" id="3.20.20.450">
    <property type="entry name" value="EAL domain"/>
    <property type="match status" value="1"/>
</dbReference>
<dbReference type="SMART" id="SM00267">
    <property type="entry name" value="GGDEF"/>
    <property type="match status" value="1"/>
</dbReference>
<dbReference type="InterPro" id="IPR043128">
    <property type="entry name" value="Rev_trsase/Diguanyl_cyclase"/>
</dbReference>